<gene>
    <name evidence="2" type="ORF">BSU04_19845</name>
</gene>
<dbReference type="EMBL" id="MTHB01000111">
    <property type="protein sequence ID" value="OXC76876.1"/>
    <property type="molecule type" value="Genomic_DNA"/>
</dbReference>
<protein>
    <submittedName>
        <fullName evidence="2">Large exoprotein involved in heme utilization or adhesion of ShlA/HecA/FhaA family</fullName>
    </submittedName>
</protein>
<evidence type="ECO:0000313" key="3">
    <source>
        <dbReference type="Proteomes" id="UP000214720"/>
    </source>
</evidence>
<reference evidence="3" key="1">
    <citation type="submission" date="2017-01" db="EMBL/GenBank/DDBJ databases">
        <title>Genome Analysis of Deinococcus marmoris KOPRI26562.</title>
        <authorList>
            <person name="Kim J.H."/>
            <person name="Oh H.-M."/>
        </authorList>
    </citation>
    <scope>NUCLEOTIDE SEQUENCE [LARGE SCALE GENOMIC DNA]</scope>
    <source>
        <strain evidence="3">PAMC 26633</strain>
    </source>
</reference>
<accession>A0A226X0B0</accession>
<sequence>MSGKQVNADIGGNLNIASVQDTMTTAAHQESTGGGFAISQGGGSASFSHTNANANGSYAGVEEQAGIRAGSDGFNISVKGNTDLHGAVIASDADAWKNTLTTGTLSFSDIANSSSYDAKSSGFSAGASLGLPDKVTGPSSVPNSGGITPSLSQHDSGSDGATTKSAISAGTINVTDSANQTQDVATLSRDTSNTNGTVAKTPDVNNLLDKQADMMSAASAAGQAVAQRIGDYAQSKYDEAKVNGDQAGMDSWRDGGSSRAEMQAAGAAVVAGLGGGAGTAVAGAVGAGAASLAAGKLNGLSDAIAGASPTGNAEMDKALGNIVANAVATGAGYVAGNAGAFEAGNVDLYNRTAHEDTNEKKPTDLVAQVCPAGAQCSDATLNAAILAQGMNADAASANLQTIGAYGAPAAALALIGPEAVAAAILAGGFDYEGDAVSYAVELSKDKPDFTKSYITGIVNGAMYPFAMADGAIAAMGTAGKVAANTYNAGVAGVTAFGSAAITHQSSPDASAGFGAGAAGLGGAVKTLFPGPMGNFLNNVIQGLSGPFQNAVTPPSKK</sequence>
<dbReference type="Proteomes" id="UP000214720">
    <property type="component" value="Unassembled WGS sequence"/>
</dbReference>
<dbReference type="AlphaFoldDB" id="A0A226X0B0"/>
<comment type="caution">
    <text evidence="2">The sequence shown here is derived from an EMBL/GenBank/DDBJ whole genome shotgun (WGS) entry which is preliminary data.</text>
</comment>
<proteinExistence type="predicted"/>
<dbReference type="Pfam" id="PF13332">
    <property type="entry name" value="Fil_haemagg_2"/>
    <property type="match status" value="1"/>
</dbReference>
<feature type="region of interest" description="Disordered" evidence="1">
    <location>
        <begin position="134"/>
        <end position="164"/>
    </location>
</feature>
<name>A0A226X0B0_CABSO</name>
<dbReference type="InterPro" id="IPR025157">
    <property type="entry name" value="Hemagglutinin_rpt"/>
</dbReference>
<dbReference type="GO" id="GO:0003824">
    <property type="term" value="F:catalytic activity"/>
    <property type="evidence" value="ECO:0007669"/>
    <property type="project" value="UniProtKB-ARBA"/>
</dbReference>
<feature type="compositionally biased region" description="Polar residues" evidence="1">
    <location>
        <begin position="137"/>
        <end position="164"/>
    </location>
</feature>
<evidence type="ECO:0000256" key="1">
    <source>
        <dbReference type="SAM" id="MobiDB-lite"/>
    </source>
</evidence>
<evidence type="ECO:0000313" key="2">
    <source>
        <dbReference type="EMBL" id="OXC76876.1"/>
    </source>
</evidence>
<organism evidence="2 3">
    <name type="scientific">Caballeronia sordidicola</name>
    <name type="common">Burkholderia sordidicola</name>
    <dbReference type="NCBI Taxonomy" id="196367"/>
    <lineage>
        <taxon>Bacteria</taxon>
        <taxon>Pseudomonadati</taxon>
        <taxon>Pseudomonadota</taxon>
        <taxon>Betaproteobacteria</taxon>
        <taxon>Burkholderiales</taxon>
        <taxon>Burkholderiaceae</taxon>
        <taxon>Caballeronia</taxon>
    </lineage>
</organism>